<feature type="binding site" evidence="16">
    <location>
        <begin position="7"/>
        <end position="14"/>
    </location>
    <ligand>
        <name>ATP</name>
        <dbReference type="ChEBI" id="CHEBI:30616"/>
    </ligand>
</feature>
<evidence type="ECO:0000256" key="14">
    <source>
        <dbReference type="ARBA" id="ARBA00038036"/>
    </source>
</evidence>
<dbReference type="InterPro" id="IPR004619">
    <property type="entry name" value="Type_III_PanK"/>
</dbReference>
<dbReference type="GO" id="GO:0005737">
    <property type="term" value="C:cytoplasm"/>
    <property type="evidence" value="ECO:0007669"/>
    <property type="project" value="UniProtKB-SubCell"/>
</dbReference>
<keyword evidence="13 16" id="KW-0173">Coenzyme A biosynthesis</keyword>
<dbReference type="SUPFAM" id="SSF53067">
    <property type="entry name" value="Actin-like ATPase domain"/>
    <property type="match status" value="2"/>
</dbReference>
<keyword evidence="7 16" id="KW-0963">Cytoplasm</keyword>
<feature type="active site" description="Proton acceptor" evidence="16">
    <location>
        <position position="100"/>
    </location>
</feature>
<gene>
    <name evidence="16" type="primary">coaX</name>
    <name evidence="17" type="ORF">ABB25_09335</name>
</gene>
<dbReference type="UniPathway" id="UPA00241">
    <property type="reaction ID" value="UER00352"/>
</dbReference>
<dbReference type="Pfam" id="PF03309">
    <property type="entry name" value="Pan_kinase"/>
    <property type="match status" value="1"/>
</dbReference>
<dbReference type="GO" id="GO:0015937">
    <property type="term" value="P:coenzyme A biosynthetic process"/>
    <property type="evidence" value="ECO:0007669"/>
    <property type="project" value="UniProtKB-UniRule"/>
</dbReference>
<dbReference type="OrthoDB" id="9781305at2"/>
<dbReference type="EC" id="2.7.1.33" evidence="6 16"/>
<comment type="cofactor">
    <cofactor evidence="16">
        <name>NH4(+)</name>
        <dbReference type="ChEBI" id="CHEBI:28938"/>
    </cofactor>
    <cofactor evidence="16">
        <name>K(+)</name>
        <dbReference type="ChEBI" id="CHEBI:29103"/>
    </cofactor>
    <text evidence="16">A monovalent cation. Ammonium or potassium.</text>
</comment>
<dbReference type="PANTHER" id="PTHR34265">
    <property type="entry name" value="TYPE III PANTOTHENATE KINASE"/>
    <property type="match status" value="1"/>
</dbReference>
<dbReference type="InterPro" id="IPR043129">
    <property type="entry name" value="ATPase_NBD"/>
</dbReference>
<organism evidence="17 18">
    <name type="scientific">Stenotrophomonas koreensis</name>
    <dbReference type="NCBI Taxonomy" id="266128"/>
    <lineage>
        <taxon>Bacteria</taxon>
        <taxon>Pseudomonadati</taxon>
        <taxon>Pseudomonadota</taxon>
        <taxon>Gammaproteobacteria</taxon>
        <taxon>Lysobacterales</taxon>
        <taxon>Lysobacteraceae</taxon>
        <taxon>Stenotrophomonas</taxon>
    </lineage>
</organism>
<evidence type="ECO:0000256" key="16">
    <source>
        <dbReference type="HAMAP-Rule" id="MF_01274"/>
    </source>
</evidence>
<reference evidence="17 18" key="1">
    <citation type="submission" date="2015-05" db="EMBL/GenBank/DDBJ databases">
        <title>Genome sequencing and analysis of members of genus Stenotrophomonas.</title>
        <authorList>
            <person name="Patil P.P."/>
            <person name="Midha S."/>
            <person name="Patil P.B."/>
        </authorList>
    </citation>
    <scope>NUCLEOTIDE SEQUENCE [LARGE SCALE GENOMIC DNA]</scope>
    <source>
        <strain evidence="17 18">DSM 17805</strain>
    </source>
</reference>
<keyword evidence="11 16" id="KW-0067">ATP-binding</keyword>
<dbReference type="NCBIfam" id="TIGR00671">
    <property type="entry name" value="baf"/>
    <property type="match status" value="1"/>
</dbReference>
<name>A0A0R0BVA5_9GAMM</name>
<evidence type="ECO:0000256" key="3">
    <source>
        <dbReference type="ARBA" id="ARBA00004496"/>
    </source>
</evidence>
<comment type="cofactor">
    <cofactor evidence="2">
        <name>K(+)</name>
        <dbReference type="ChEBI" id="CHEBI:29103"/>
    </cofactor>
</comment>
<evidence type="ECO:0000256" key="11">
    <source>
        <dbReference type="ARBA" id="ARBA00022840"/>
    </source>
</evidence>
<evidence type="ECO:0000313" key="18">
    <source>
        <dbReference type="Proteomes" id="UP000051254"/>
    </source>
</evidence>
<keyword evidence="12 16" id="KW-0630">Potassium</keyword>
<comment type="caution">
    <text evidence="17">The sequence shown here is derived from an EMBL/GenBank/DDBJ whole genome shotgun (WGS) entry which is preliminary data.</text>
</comment>
<comment type="caution">
    <text evidence="16">Lacks conserved residue(s) required for the propagation of feature annotation.</text>
</comment>
<comment type="subcellular location">
    <subcellularLocation>
        <location evidence="3 16">Cytoplasm</location>
    </subcellularLocation>
</comment>
<evidence type="ECO:0000256" key="7">
    <source>
        <dbReference type="ARBA" id="ARBA00022490"/>
    </source>
</evidence>
<evidence type="ECO:0000256" key="5">
    <source>
        <dbReference type="ARBA" id="ARBA00011738"/>
    </source>
</evidence>
<keyword evidence="10 16" id="KW-0418">Kinase</keyword>
<evidence type="ECO:0000256" key="4">
    <source>
        <dbReference type="ARBA" id="ARBA00005225"/>
    </source>
</evidence>
<evidence type="ECO:0000256" key="10">
    <source>
        <dbReference type="ARBA" id="ARBA00022777"/>
    </source>
</evidence>
<evidence type="ECO:0000256" key="9">
    <source>
        <dbReference type="ARBA" id="ARBA00022741"/>
    </source>
</evidence>
<dbReference type="Gene3D" id="3.30.420.40">
    <property type="match status" value="2"/>
</dbReference>
<dbReference type="PANTHER" id="PTHR34265:SF1">
    <property type="entry name" value="TYPE III PANTOTHENATE KINASE"/>
    <property type="match status" value="1"/>
</dbReference>
<feature type="binding site" evidence="16">
    <location>
        <begin position="98"/>
        <end position="101"/>
    </location>
    <ligand>
        <name>substrate</name>
    </ligand>
</feature>
<dbReference type="PATRIC" id="fig|266128.3.peg.733"/>
<evidence type="ECO:0000313" key="17">
    <source>
        <dbReference type="EMBL" id="KRG57566.1"/>
    </source>
</evidence>
<evidence type="ECO:0000256" key="15">
    <source>
        <dbReference type="ARBA" id="ARBA00040883"/>
    </source>
</evidence>
<dbReference type="AlphaFoldDB" id="A0A0R0BVA5"/>
<feature type="binding site" evidence="16">
    <location>
        <position position="172"/>
    </location>
    <ligand>
        <name>substrate</name>
    </ligand>
</feature>
<feature type="binding site" evidence="16">
    <location>
        <position position="122"/>
    </location>
    <ligand>
        <name>ATP</name>
        <dbReference type="ChEBI" id="CHEBI:30616"/>
    </ligand>
</feature>
<comment type="similarity">
    <text evidence="14 16">Belongs to the type III pantothenate kinase family.</text>
</comment>
<dbReference type="RefSeq" id="WP_057666141.1">
    <property type="nucleotide sequence ID" value="NZ_LDJH01000014.1"/>
</dbReference>
<evidence type="ECO:0000256" key="2">
    <source>
        <dbReference type="ARBA" id="ARBA00001958"/>
    </source>
</evidence>
<sequence>MSQWLFDLGNTRLKYAPLQQAAAGPVAVWAHQDQQRPLPDPEQLPGGEVAWLASVADMALREQLRERLLQRFDRVELAVSTAGCGRLRSGYAQPDKLGVDRYLALLACADTPRDCLLVGVGTALTVDLLAGDGQHHGGLIAPSPTSMRQAIHAKARHLPVEGGHIVDFADNTLDALASGSLAAALGLIQRSRERASVRLGRMPELVIHGGGAGPLLPYLLDARHVPTLVLDGLARWALHHSRPSR</sequence>
<evidence type="ECO:0000256" key="13">
    <source>
        <dbReference type="ARBA" id="ARBA00022993"/>
    </source>
</evidence>
<feature type="binding site" evidence="16">
    <location>
        <position position="91"/>
    </location>
    <ligand>
        <name>substrate</name>
    </ligand>
</feature>
<comment type="function">
    <text evidence="16">Catalyzes the phosphorylation of pantothenate (Pan), the first step in CoA biosynthesis.</text>
</comment>
<proteinExistence type="inferred from homology"/>
<evidence type="ECO:0000256" key="12">
    <source>
        <dbReference type="ARBA" id="ARBA00022958"/>
    </source>
</evidence>
<protein>
    <recommendedName>
        <fullName evidence="15 16">Type III pantothenate kinase</fullName>
        <ecNumber evidence="6 16">2.7.1.33</ecNumber>
    </recommendedName>
    <alternativeName>
        <fullName evidence="16">PanK-III</fullName>
    </alternativeName>
    <alternativeName>
        <fullName evidence="16">Pantothenic acid kinase</fullName>
    </alternativeName>
</protein>
<keyword evidence="9 16" id="KW-0547">Nucleotide-binding</keyword>
<comment type="catalytic activity">
    <reaction evidence="1 16">
        <text>(R)-pantothenate + ATP = (R)-4'-phosphopantothenate + ADP + H(+)</text>
        <dbReference type="Rhea" id="RHEA:16373"/>
        <dbReference type="ChEBI" id="CHEBI:10986"/>
        <dbReference type="ChEBI" id="CHEBI:15378"/>
        <dbReference type="ChEBI" id="CHEBI:29032"/>
        <dbReference type="ChEBI" id="CHEBI:30616"/>
        <dbReference type="ChEBI" id="CHEBI:456216"/>
        <dbReference type="EC" id="2.7.1.33"/>
    </reaction>
</comment>
<dbReference type="STRING" id="266128.ABB25_09335"/>
<dbReference type="HAMAP" id="MF_01274">
    <property type="entry name" value="Pantothen_kinase_3"/>
    <property type="match status" value="1"/>
</dbReference>
<dbReference type="EMBL" id="LDJH01000014">
    <property type="protein sequence ID" value="KRG57566.1"/>
    <property type="molecule type" value="Genomic_DNA"/>
</dbReference>
<dbReference type="GO" id="GO:0005524">
    <property type="term" value="F:ATP binding"/>
    <property type="evidence" value="ECO:0007669"/>
    <property type="project" value="UniProtKB-UniRule"/>
</dbReference>
<comment type="subunit">
    <text evidence="5 16">Homodimer.</text>
</comment>
<evidence type="ECO:0000256" key="1">
    <source>
        <dbReference type="ARBA" id="ARBA00001206"/>
    </source>
</evidence>
<keyword evidence="8 16" id="KW-0808">Transferase</keyword>
<comment type="pathway">
    <text evidence="4 16">Cofactor biosynthesis; coenzyme A biosynthesis; CoA from (R)-pantothenate: step 1/5.</text>
</comment>
<evidence type="ECO:0000256" key="6">
    <source>
        <dbReference type="ARBA" id="ARBA00012102"/>
    </source>
</evidence>
<evidence type="ECO:0000256" key="8">
    <source>
        <dbReference type="ARBA" id="ARBA00022679"/>
    </source>
</evidence>
<keyword evidence="18" id="KW-1185">Reference proteome</keyword>
<accession>A0A0R0BVA5</accession>
<dbReference type="Proteomes" id="UP000051254">
    <property type="component" value="Unassembled WGS sequence"/>
</dbReference>
<dbReference type="GO" id="GO:0004594">
    <property type="term" value="F:pantothenate kinase activity"/>
    <property type="evidence" value="ECO:0007669"/>
    <property type="project" value="UniProtKB-UniRule"/>
</dbReference>